<evidence type="ECO:0000313" key="2">
    <source>
        <dbReference type="Proteomes" id="UP000242287"/>
    </source>
</evidence>
<accession>A0A2A9N9S8</accession>
<reference evidence="1 2" key="1">
    <citation type="submission" date="2014-02" db="EMBL/GenBank/DDBJ databases">
        <title>Transposable element dynamics among asymbiotic and ectomycorrhizal Amanita fungi.</title>
        <authorList>
            <consortium name="DOE Joint Genome Institute"/>
            <person name="Hess J."/>
            <person name="Skrede I."/>
            <person name="Wolfe B."/>
            <person name="LaButti K."/>
            <person name="Ohm R.A."/>
            <person name="Grigoriev I.V."/>
            <person name="Pringle A."/>
        </authorList>
    </citation>
    <scope>NUCLEOTIDE SEQUENCE [LARGE SCALE GENOMIC DNA]</scope>
    <source>
        <strain evidence="1 2">SKay4041</strain>
    </source>
</reference>
<dbReference type="EMBL" id="KZ302116">
    <property type="protein sequence ID" value="PFH47349.1"/>
    <property type="molecule type" value="Genomic_DNA"/>
</dbReference>
<dbReference type="AlphaFoldDB" id="A0A2A9N9S8"/>
<gene>
    <name evidence="1" type="ORF">AMATHDRAFT_67898</name>
</gene>
<dbReference type="OrthoDB" id="3013226at2759"/>
<proteinExistence type="predicted"/>
<protein>
    <submittedName>
        <fullName evidence="1">Uncharacterized protein</fullName>
    </submittedName>
</protein>
<sequence>MPCNVDDLEREHAMVTRWGGIVPSLSVCTLTSGTRWTRYRPDAWFPDRGGLNAETKAQWLFRAILAIKFPMDMYNHYGGDGGGGQALVIRLREERGGSGGGVGYPVLLLGEVVSSPAVLLITNEESPVSPVSVGGGEEMEGLEGMEGMVEEVY</sequence>
<keyword evidence="2" id="KW-1185">Reference proteome</keyword>
<dbReference type="Proteomes" id="UP000242287">
    <property type="component" value="Unassembled WGS sequence"/>
</dbReference>
<organism evidence="1 2">
    <name type="scientific">Amanita thiersii Skay4041</name>
    <dbReference type="NCBI Taxonomy" id="703135"/>
    <lineage>
        <taxon>Eukaryota</taxon>
        <taxon>Fungi</taxon>
        <taxon>Dikarya</taxon>
        <taxon>Basidiomycota</taxon>
        <taxon>Agaricomycotina</taxon>
        <taxon>Agaricomycetes</taxon>
        <taxon>Agaricomycetidae</taxon>
        <taxon>Agaricales</taxon>
        <taxon>Pluteineae</taxon>
        <taxon>Amanitaceae</taxon>
        <taxon>Amanita</taxon>
    </lineage>
</organism>
<evidence type="ECO:0000313" key="1">
    <source>
        <dbReference type="EMBL" id="PFH47349.1"/>
    </source>
</evidence>
<name>A0A2A9N9S8_9AGAR</name>